<keyword evidence="3" id="KW-1185">Reference proteome</keyword>
<dbReference type="CDD" id="cd06127">
    <property type="entry name" value="DEDDh"/>
    <property type="match status" value="1"/>
</dbReference>
<protein>
    <submittedName>
        <fullName evidence="2">3'-5' exonuclease</fullName>
    </submittedName>
</protein>
<dbReference type="SUPFAM" id="SSF53098">
    <property type="entry name" value="Ribonuclease H-like"/>
    <property type="match status" value="1"/>
</dbReference>
<dbReference type="InterPro" id="IPR012337">
    <property type="entry name" value="RNaseH-like_sf"/>
</dbReference>
<dbReference type="PANTHER" id="PTHR30231">
    <property type="entry name" value="DNA POLYMERASE III SUBUNIT EPSILON"/>
    <property type="match status" value="1"/>
</dbReference>
<dbReference type="GO" id="GO:0045004">
    <property type="term" value="P:DNA replication proofreading"/>
    <property type="evidence" value="ECO:0007669"/>
    <property type="project" value="TreeGrafter"/>
</dbReference>
<name>A0A7K1SKT1_9BACT</name>
<keyword evidence="2" id="KW-0269">Exonuclease</keyword>
<dbReference type="AlphaFoldDB" id="A0A7K1SKT1"/>
<gene>
    <name evidence="2" type="ORF">GO755_30600</name>
</gene>
<keyword evidence="2" id="KW-0540">Nuclease</keyword>
<dbReference type="GO" id="GO:0003676">
    <property type="term" value="F:nucleic acid binding"/>
    <property type="evidence" value="ECO:0007669"/>
    <property type="project" value="InterPro"/>
</dbReference>
<sequence length="258" mass="29685">MLQLKRPIVFFDLECTGLDKENDRIVQIALYKLMPDFTAGSMWSYLINPQMPIPAKSTEIHGITDEMVKDKPLFRDIAGEVFDYFVGCDVGGYNSNAFDVPFLFNEFMRAGFQWNASSFNMIDVGNLFKIKETRTLSAAVLFYCHREMQNAHDAAVDITETVNVFLAQLMHYADLPGTVEELALYTNYGQKLADLSGKFYYDADNQLRYNFGKWKGELVSEHLDFAQWMYYKATFPTDTNEILAEVLNVFTSESDEWD</sequence>
<dbReference type="GO" id="GO:0005829">
    <property type="term" value="C:cytosol"/>
    <property type="evidence" value="ECO:0007669"/>
    <property type="project" value="TreeGrafter"/>
</dbReference>
<dbReference type="Pfam" id="PF00929">
    <property type="entry name" value="RNase_T"/>
    <property type="match status" value="1"/>
</dbReference>
<dbReference type="RefSeq" id="WP_157589240.1">
    <property type="nucleotide sequence ID" value="NZ_WPIN01000015.1"/>
</dbReference>
<dbReference type="PANTHER" id="PTHR30231:SF41">
    <property type="entry name" value="DNA POLYMERASE III SUBUNIT EPSILON"/>
    <property type="match status" value="1"/>
</dbReference>
<organism evidence="2 3">
    <name type="scientific">Spirosoma arboris</name>
    <dbReference type="NCBI Taxonomy" id="2682092"/>
    <lineage>
        <taxon>Bacteria</taxon>
        <taxon>Pseudomonadati</taxon>
        <taxon>Bacteroidota</taxon>
        <taxon>Cytophagia</taxon>
        <taxon>Cytophagales</taxon>
        <taxon>Cytophagaceae</taxon>
        <taxon>Spirosoma</taxon>
    </lineage>
</organism>
<comment type="caution">
    <text evidence="2">The sequence shown here is derived from an EMBL/GenBank/DDBJ whole genome shotgun (WGS) entry which is preliminary data.</text>
</comment>
<evidence type="ECO:0000313" key="2">
    <source>
        <dbReference type="EMBL" id="MVM34421.1"/>
    </source>
</evidence>
<dbReference type="EMBL" id="WPIN01000015">
    <property type="protein sequence ID" value="MVM34421.1"/>
    <property type="molecule type" value="Genomic_DNA"/>
</dbReference>
<dbReference type="InterPro" id="IPR013520">
    <property type="entry name" value="Ribonucl_H"/>
</dbReference>
<proteinExistence type="predicted"/>
<dbReference type="SMART" id="SM00479">
    <property type="entry name" value="EXOIII"/>
    <property type="match status" value="1"/>
</dbReference>
<dbReference type="InterPro" id="IPR036397">
    <property type="entry name" value="RNaseH_sf"/>
</dbReference>
<feature type="domain" description="Exonuclease" evidence="1">
    <location>
        <begin position="7"/>
        <end position="174"/>
    </location>
</feature>
<accession>A0A7K1SKT1</accession>
<keyword evidence="2" id="KW-0378">Hydrolase</keyword>
<dbReference type="Proteomes" id="UP000436006">
    <property type="component" value="Unassembled WGS sequence"/>
</dbReference>
<dbReference type="GO" id="GO:0008408">
    <property type="term" value="F:3'-5' exonuclease activity"/>
    <property type="evidence" value="ECO:0007669"/>
    <property type="project" value="TreeGrafter"/>
</dbReference>
<dbReference type="Gene3D" id="3.30.420.10">
    <property type="entry name" value="Ribonuclease H-like superfamily/Ribonuclease H"/>
    <property type="match status" value="1"/>
</dbReference>
<reference evidence="2 3" key="1">
    <citation type="submission" date="2019-12" db="EMBL/GenBank/DDBJ databases">
        <title>Spirosoma sp. HMF4905 genome sequencing and assembly.</title>
        <authorList>
            <person name="Kang H."/>
            <person name="Cha I."/>
            <person name="Kim H."/>
            <person name="Joh K."/>
        </authorList>
    </citation>
    <scope>NUCLEOTIDE SEQUENCE [LARGE SCALE GENOMIC DNA]</scope>
    <source>
        <strain evidence="2 3">HMF4905</strain>
    </source>
</reference>
<evidence type="ECO:0000313" key="3">
    <source>
        <dbReference type="Proteomes" id="UP000436006"/>
    </source>
</evidence>
<evidence type="ECO:0000259" key="1">
    <source>
        <dbReference type="SMART" id="SM00479"/>
    </source>
</evidence>